<evidence type="ECO:0000256" key="5">
    <source>
        <dbReference type="ARBA" id="ARBA00022490"/>
    </source>
</evidence>
<keyword evidence="5" id="KW-0963">Cytoplasm</keyword>
<dbReference type="GO" id="GO:0009094">
    <property type="term" value="P:L-phenylalanine biosynthetic process"/>
    <property type="evidence" value="ECO:0007669"/>
    <property type="project" value="UniProtKB-KW"/>
</dbReference>
<reference evidence="14" key="1">
    <citation type="submission" date="2020-12" db="EMBL/GenBank/DDBJ databases">
        <title>Metabolic potential, ecology and presence of endohyphal bacteria is reflected in genomic diversity of Mucoromycotina.</title>
        <authorList>
            <person name="Muszewska A."/>
            <person name="Okrasinska A."/>
            <person name="Steczkiewicz K."/>
            <person name="Drgas O."/>
            <person name="Orlowska M."/>
            <person name="Perlinska-Lenart U."/>
            <person name="Aleksandrzak-Piekarczyk T."/>
            <person name="Szatraj K."/>
            <person name="Zielenkiewicz U."/>
            <person name="Pilsyk S."/>
            <person name="Malc E."/>
            <person name="Mieczkowski P."/>
            <person name="Kruszewska J.S."/>
            <person name="Biernat P."/>
            <person name="Pawlowska J."/>
        </authorList>
    </citation>
    <scope>NUCLEOTIDE SEQUENCE</scope>
    <source>
        <strain evidence="14">WA0000067209</strain>
    </source>
</reference>
<feature type="domain" description="Chorismate mutase" evidence="13">
    <location>
        <begin position="175"/>
        <end position="282"/>
    </location>
</feature>
<dbReference type="GO" id="GO:0005737">
    <property type="term" value="C:cytoplasm"/>
    <property type="evidence" value="ECO:0007669"/>
    <property type="project" value="UniProtKB-SubCell"/>
</dbReference>
<keyword evidence="15" id="KW-1185">Reference proteome</keyword>
<dbReference type="GO" id="GO:0006571">
    <property type="term" value="P:tyrosine biosynthetic process"/>
    <property type="evidence" value="ECO:0007669"/>
    <property type="project" value="UniProtKB-KW"/>
</dbReference>
<comment type="caution">
    <text evidence="14">The sequence shown here is derived from an EMBL/GenBank/DDBJ whole genome shotgun (WGS) entry which is preliminary data.</text>
</comment>
<keyword evidence="9" id="KW-0584">Phenylalanine biosynthesis</keyword>
<dbReference type="GO" id="GO:0004106">
    <property type="term" value="F:chorismate mutase activity"/>
    <property type="evidence" value="ECO:0007669"/>
    <property type="project" value="UniProtKB-EC"/>
</dbReference>
<dbReference type="UniPathway" id="UPA00120">
    <property type="reaction ID" value="UER00203"/>
</dbReference>
<dbReference type="NCBIfam" id="TIGR01802">
    <property type="entry name" value="CM_pl-yst"/>
    <property type="match status" value="1"/>
</dbReference>
<keyword evidence="7" id="KW-0028">Amino-acid biosynthesis</keyword>
<gene>
    <name evidence="14" type="ORF">INT43_002183</name>
</gene>
<evidence type="ECO:0000256" key="11">
    <source>
        <dbReference type="ARBA" id="ARBA00023979"/>
    </source>
</evidence>
<evidence type="ECO:0000256" key="2">
    <source>
        <dbReference type="ARBA" id="ARBA00004817"/>
    </source>
</evidence>
<evidence type="ECO:0000256" key="1">
    <source>
        <dbReference type="ARBA" id="ARBA00004496"/>
    </source>
</evidence>
<evidence type="ECO:0000256" key="4">
    <source>
        <dbReference type="ARBA" id="ARBA00020296"/>
    </source>
</evidence>
<dbReference type="PROSITE" id="PS51169">
    <property type="entry name" value="CHORISMATE_MUT_3"/>
    <property type="match status" value="1"/>
</dbReference>
<keyword evidence="10" id="KW-0413">Isomerase</keyword>
<dbReference type="InterPro" id="IPR037039">
    <property type="entry name" value="CM_AroQ_sf_eucaryotic"/>
</dbReference>
<keyword evidence="12" id="KW-0812">Transmembrane</keyword>
<keyword evidence="8" id="KW-0057">Aromatic amino acid biosynthesis</keyword>
<dbReference type="PANTHER" id="PTHR21145">
    <property type="entry name" value="CHORISMATE MUTASE"/>
    <property type="match status" value="1"/>
</dbReference>
<feature type="transmembrane region" description="Helical" evidence="12">
    <location>
        <begin position="41"/>
        <end position="68"/>
    </location>
</feature>
<dbReference type="EC" id="5.4.99.5" evidence="3"/>
<evidence type="ECO:0000256" key="12">
    <source>
        <dbReference type="SAM" id="Phobius"/>
    </source>
</evidence>
<keyword evidence="6" id="KW-0827">Tyrosine biosynthesis</keyword>
<dbReference type="InterPro" id="IPR002701">
    <property type="entry name" value="CM_II_prokaryot"/>
</dbReference>
<evidence type="ECO:0000256" key="7">
    <source>
        <dbReference type="ARBA" id="ARBA00022605"/>
    </source>
</evidence>
<keyword evidence="12" id="KW-1133">Transmembrane helix</keyword>
<dbReference type="EMBL" id="JAEPQZ010000001">
    <property type="protein sequence ID" value="KAG2185748.1"/>
    <property type="molecule type" value="Genomic_DNA"/>
</dbReference>
<evidence type="ECO:0000256" key="8">
    <source>
        <dbReference type="ARBA" id="ARBA00023141"/>
    </source>
</evidence>
<dbReference type="PANTHER" id="PTHR21145:SF12">
    <property type="entry name" value="CHORISMATE MUTASE"/>
    <property type="match status" value="1"/>
</dbReference>
<dbReference type="GO" id="GO:0046417">
    <property type="term" value="P:chorismate metabolic process"/>
    <property type="evidence" value="ECO:0007669"/>
    <property type="project" value="InterPro"/>
</dbReference>
<evidence type="ECO:0000313" key="15">
    <source>
        <dbReference type="Proteomes" id="UP000654370"/>
    </source>
</evidence>
<evidence type="ECO:0000313" key="14">
    <source>
        <dbReference type="EMBL" id="KAG2185748.1"/>
    </source>
</evidence>
<organism evidence="14 15">
    <name type="scientific">Mortierella isabellina</name>
    <name type="common">Filamentous fungus</name>
    <name type="synonym">Umbelopsis isabellina</name>
    <dbReference type="NCBI Taxonomy" id="91625"/>
    <lineage>
        <taxon>Eukaryota</taxon>
        <taxon>Fungi</taxon>
        <taxon>Fungi incertae sedis</taxon>
        <taxon>Mucoromycota</taxon>
        <taxon>Mucoromycotina</taxon>
        <taxon>Umbelopsidomycetes</taxon>
        <taxon>Umbelopsidales</taxon>
        <taxon>Umbelopsidaceae</taxon>
        <taxon>Umbelopsis</taxon>
    </lineage>
</organism>
<protein>
    <recommendedName>
        <fullName evidence="4">Chorismate mutase</fullName>
        <ecNumber evidence="3">5.4.99.5</ecNumber>
    </recommendedName>
</protein>
<evidence type="ECO:0000259" key="13">
    <source>
        <dbReference type="Pfam" id="PF01817"/>
    </source>
</evidence>
<dbReference type="AlphaFoldDB" id="A0A8H7Q4J2"/>
<comment type="subcellular location">
    <subcellularLocation>
        <location evidence="1">Cytoplasm</location>
    </subcellularLocation>
</comment>
<comment type="pathway">
    <text evidence="2">Metabolic intermediate biosynthesis; prephenate biosynthesis; prephenate from chorismate: step 1/1.</text>
</comment>
<name>A0A8H7Q4J2_MORIS</name>
<evidence type="ECO:0000256" key="3">
    <source>
        <dbReference type="ARBA" id="ARBA00012404"/>
    </source>
</evidence>
<evidence type="ECO:0000256" key="10">
    <source>
        <dbReference type="ARBA" id="ARBA00023235"/>
    </source>
</evidence>
<dbReference type="Pfam" id="PF01817">
    <property type="entry name" value="CM_2"/>
    <property type="match status" value="1"/>
</dbReference>
<dbReference type="InterPro" id="IPR008238">
    <property type="entry name" value="Chorismate_mutase_AroQ_euk"/>
</dbReference>
<dbReference type="SUPFAM" id="SSF48600">
    <property type="entry name" value="Chorismate mutase II"/>
    <property type="match status" value="1"/>
</dbReference>
<dbReference type="Gene3D" id="1.10.590.10">
    <property type="entry name" value="Chorismate mutase, AroQ class superfamily, eukaryotic"/>
    <property type="match status" value="1"/>
</dbReference>
<keyword evidence="12" id="KW-0472">Membrane</keyword>
<dbReference type="InterPro" id="IPR036263">
    <property type="entry name" value="Chorismate_II_sf"/>
</dbReference>
<sequence length="299" mass="34582">MQNYDIDYKKPNATCNELPNPETPRNLGCFHMRKHGSAMPYHLDVLLACITMISTKYLILISILTALIERAQFSVNEIIYHKNALPFNGATGDRTFLEYFLWETEKIHAKVRRYTSPDEYAFTSPLPEPILPPLDYPEFLFPNDVNINDKIMDVYVNHLVGAICPEGDDKNYGSAATKDIDCLQALSRRIHYGKFIAESKFRSNPEEYTRLAMLNDTEAIDKLLTNKAVEMKLLKRLRRKALTYGQTLDQEEANISTLLKVPVDAVVELYERWVIPLTKLVEVEYLLQRGRAWHEEHQK</sequence>
<dbReference type="Proteomes" id="UP000654370">
    <property type="component" value="Unassembled WGS sequence"/>
</dbReference>
<evidence type="ECO:0000256" key="9">
    <source>
        <dbReference type="ARBA" id="ARBA00023222"/>
    </source>
</evidence>
<proteinExistence type="predicted"/>
<comment type="catalytic activity">
    <reaction evidence="11">
        <text>chorismate = prephenate</text>
        <dbReference type="Rhea" id="RHEA:13897"/>
        <dbReference type="ChEBI" id="CHEBI:29748"/>
        <dbReference type="ChEBI" id="CHEBI:29934"/>
        <dbReference type="EC" id="5.4.99.5"/>
    </reaction>
    <physiologicalReaction direction="left-to-right" evidence="11">
        <dbReference type="Rhea" id="RHEA:13898"/>
    </physiologicalReaction>
</comment>
<evidence type="ECO:0000256" key="6">
    <source>
        <dbReference type="ARBA" id="ARBA00022498"/>
    </source>
</evidence>
<dbReference type="OrthoDB" id="191918at2759"/>
<accession>A0A8H7Q4J2</accession>